<dbReference type="EMBL" id="CADCUX010000273">
    <property type="protein sequence ID" value="CAA9407172.1"/>
    <property type="molecule type" value="Genomic_DNA"/>
</dbReference>
<feature type="region of interest" description="Disordered" evidence="1">
    <location>
        <begin position="127"/>
        <end position="347"/>
    </location>
</feature>
<organism evidence="2">
    <name type="scientific">uncultured Ramlibacter sp</name>
    <dbReference type="NCBI Taxonomy" id="260755"/>
    <lineage>
        <taxon>Bacteria</taxon>
        <taxon>Pseudomonadati</taxon>
        <taxon>Pseudomonadota</taxon>
        <taxon>Betaproteobacteria</taxon>
        <taxon>Burkholderiales</taxon>
        <taxon>Comamonadaceae</taxon>
        <taxon>Ramlibacter</taxon>
        <taxon>environmental samples</taxon>
    </lineage>
</organism>
<dbReference type="EC" id="2.8.4.3" evidence="2"/>
<feature type="compositionally biased region" description="Basic and acidic residues" evidence="1">
    <location>
        <begin position="210"/>
        <end position="225"/>
    </location>
</feature>
<reference evidence="2" key="1">
    <citation type="submission" date="2020-02" db="EMBL/GenBank/DDBJ databases">
        <authorList>
            <person name="Meier V. D."/>
        </authorList>
    </citation>
    <scope>NUCLEOTIDE SEQUENCE</scope>
    <source>
        <strain evidence="2">AVDCRST_MAG51</strain>
    </source>
</reference>
<feature type="compositionally biased region" description="Low complexity" evidence="1">
    <location>
        <begin position="256"/>
        <end position="265"/>
    </location>
</feature>
<dbReference type="GO" id="GO:0035597">
    <property type="term" value="F:tRNA-2-methylthio-N(6)-dimethylallyladenosine(37) synthase activity"/>
    <property type="evidence" value="ECO:0007669"/>
    <property type="project" value="UniProtKB-EC"/>
</dbReference>
<feature type="compositionally biased region" description="Low complexity" evidence="1">
    <location>
        <begin position="68"/>
        <end position="78"/>
    </location>
</feature>
<keyword evidence="2" id="KW-0808">Transferase</keyword>
<accession>A0A6J4PDP0</accession>
<proteinExistence type="predicted"/>
<feature type="compositionally biased region" description="Low complexity" evidence="1">
    <location>
        <begin position="153"/>
        <end position="169"/>
    </location>
</feature>
<sequence length="347" mass="36806">SDLADPAPAAAIARAAGAAGPSAGGHPLPGDREVRPPAARTRRRPHRLRQHHGRLQQVLQLLRRALHTRGGSVPAAGRRAGRSGGTGRPGRPRGHLAGPERQCLARAHGRHGGTGRLRAVARVRGRDPGHRAHPLHHQPPQRIHPAAGRGVRQGAEAGQPPAPAGAAWQRPDPDGDEAWLHRDGIQEHRPQAARGQAGTGVVQRLHRRLPGRDRGRLRQADEAGRGRRLRQQLQLHLQPAPGHPCGHAGRRHAARRQAAAAAAPAVGTRRQPEANRGLAGRHGAADPGGRTVAQGSGRADGPHRVQPCREFRRSAAAGRPDGGRHHHAGASAFAARRGGAARTRRRL</sequence>
<evidence type="ECO:0000256" key="1">
    <source>
        <dbReference type="SAM" id="MobiDB-lite"/>
    </source>
</evidence>
<feature type="non-terminal residue" evidence="2">
    <location>
        <position position="1"/>
    </location>
</feature>
<evidence type="ECO:0000313" key="2">
    <source>
        <dbReference type="EMBL" id="CAA9407172.1"/>
    </source>
</evidence>
<feature type="compositionally biased region" description="Low complexity" evidence="1">
    <location>
        <begin position="1"/>
        <end position="28"/>
    </location>
</feature>
<feature type="compositionally biased region" description="Basic residues" evidence="1">
    <location>
        <begin position="40"/>
        <end position="52"/>
    </location>
</feature>
<feature type="region of interest" description="Disordered" evidence="1">
    <location>
        <begin position="1"/>
        <end position="52"/>
    </location>
</feature>
<dbReference type="AlphaFoldDB" id="A0A6J4PDP0"/>
<feature type="compositionally biased region" description="Basic and acidic residues" evidence="1">
    <location>
        <begin position="178"/>
        <end position="190"/>
    </location>
</feature>
<feature type="compositionally biased region" description="Low complexity" evidence="1">
    <location>
        <begin position="231"/>
        <end position="247"/>
    </location>
</feature>
<name>A0A6J4PDP0_9BURK</name>
<protein>
    <submittedName>
        <fullName evidence="2">tRNA-i(6)A37 methylthiotransferase</fullName>
        <ecNumber evidence="2">2.8.4.3</ecNumber>
    </submittedName>
</protein>
<feature type="non-terminal residue" evidence="2">
    <location>
        <position position="347"/>
    </location>
</feature>
<feature type="region of interest" description="Disordered" evidence="1">
    <location>
        <begin position="68"/>
        <end position="98"/>
    </location>
</feature>
<feature type="compositionally biased region" description="Basic and acidic residues" evidence="1">
    <location>
        <begin position="300"/>
        <end position="313"/>
    </location>
</feature>
<feature type="compositionally biased region" description="Low complexity" evidence="1">
    <location>
        <begin position="329"/>
        <end position="341"/>
    </location>
</feature>
<gene>
    <name evidence="2" type="ORF">AVDCRST_MAG51-1191</name>
</gene>